<dbReference type="PROSITE" id="PS51384">
    <property type="entry name" value="FAD_FR"/>
    <property type="match status" value="1"/>
</dbReference>
<dbReference type="AlphaFoldDB" id="A0A2Z7CAH4"/>
<evidence type="ECO:0000256" key="2">
    <source>
        <dbReference type="ARBA" id="ARBA00022630"/>
    </source>
</evidence>
<dbReference type="SUPFAM" id="SSF52343">
    <property type="entry name" value="Ferredoxin reductase-like, C-terminal NADP-linked domain"/>
    <property type="match status" value="1"/>
</dbReference>
<proteinExistence type="predicted"/>
<dbReference type="PRINTS" id="PR00410">
    <property type="entry name" value="PHEHYDRXLASE"/>
</dbReference>
<dbReference type="InterPro" id="IPR001433">
    <property type="entry name" value="OxRdtase_FAD/NAD-bd"/>
</dbReference>
<dbReference type="Gene3D" id="3.40.50.80">
    <property type="entry name" value="Nucleotide-binding domain of ferredoxin-NADP reductase (FNR) module"/>
    <property type="match status" value="1"/>
</dbReference>
<dbReference type="SUPFAM" id="SSF63380">
    <property type="entry name" value="Riboflavin synthase domain-like"/>
    <property type="match status" value="1"/>
</dbReference>
<dbReference type="EMBL" id="KQ998100">
    <property type="protein sequence ID" value="KZV43549.1"/>
    <property type="molecule type" value="Genomic_DNA"/>
</dbReference>
<dbReference type="OrthoDB" id="1856718at2759"/>
<dbReference type="Pfam" id="PF00175">
    <property type="entry name" value="NAD_binding_1"/>
    <property type="match status" value="1"/>
</dbReference>
<organism evidence="5 6">
    <name type="scientific">Dorcoceras hygrometricum</name>
    <dbReference type="NCBI Taxonomy" id="472368"/>
    <lineage>
        <taxon>Eukaryota</taxon>
        <taxon>Viridiplantae</taxon>
        <taxon>Streptophyta</taxon>
        <taxon>Embryophyta</taxon>
        <taxon>Tracheophyta</taxon>
        <taxon>Spermatophyta</taxon>
        <taxon>Magnoliopsida</taxon>
        <taxon>eudicotyledons</taxon>
        <taxon>Gunneridae</taxon>
        <taxon>Pentapetalae</taxon>
        <taxon>asterids</taxon>
        <taxon>lamiids</taxon>
        <taxon>Lamiales</taxon>
        <taxon>Gesneriaceae</taxon>
        <taxon>Didymocarpoideae</taxon>
        <taxon>Trichosporeae</taxon>
        <taxon>Loxocarpinae</taxon>
        <taxon>Dorcoceras</taxon>
    </lineage>
</organism>
<reference evidence="5 6" key="1">
    <citation type="journal article" date="2015" name="Proc. Natl. Acad. Sci. U.S.A.">
        <title>The resurrection genome of Boea hygrometrica: A blueprint for survival of dehydration.</title>
        <authorList>
            <person name="Xiao L."/>
            <person name="Yang G."/>
            <person name="Zhang L."/>
            <person name="Yang X."/>
            <person name="Zhao S."/>
            <person name="Ji Z."/>
            <person name="Zhou Q."/>
            <person name="Hu M."/>
            <person name="Wang Y."/>
            <person name="Chen M."/>
            <person name="Xu Y."/>
            <person name="Jin H."/>
            <person name="Xiao X."/>
            <person name="Hu G."/>
            <person name="Bao F."/>
            <person name="Hu Y."/>
            <person name="Wan P."/>
            <person name="Li L."/>
            <person name="Deng X."/>
            <person name="Kuang T."/>
            <person name="Xiang C."/>
            <person name="Zhu J.K."/>
            <person name="Oliver M.J."/>
            <person name="He Y."/>
        </authorList>
    </citation>
    <scope>NUCLEOTIDE SEQUENCE [LARGE SCALE GENOMIC DNA]</scope>
    <source>
        <strain evidence="6">cv. XS01</strain>
    </source>
</reference>
<dbReference type="InterPro" id="IPR050415">
    <property type="entry name" value="MRET"/>
</dbReference>
<dbReference type="InterPro" id="IPR001709">
    <property type="entry name" value="Flavoprot_Pyr_Nucl_cyt_Rdtase"/>
</dbReference>
<dbReference type="Proteomes" id="UP000250235">
    <property type="component" value="Unassembled WGS sequence"/>
</dbReference>
<dbReference type="InterPro" id="IPR017938">
    <property type="entry name" value="Riboflavin_synthase-like_b-brl"/>
</dbReference>
<dbReference type="InterPro" id="IPR039261">
    <property type="entry name" value="FNR_nucleotide-bd"/>
</dbReference>
<protein>
    <submittedName>
        <fullName evidence="5">Flavohemoprotein A-like</fullName>
    </submittedName>
</protein>
<dbReference type="InterPro" id="IPR008333">
    <property type="entry name" value="Cbr1-like_FAD-bd_dom"/>
</dbReference>
<accession>A0A2Z7CAH4</accession>
<comment type="cofactor">
    <cofactor evidence="1">
        <name>FAD</name>
        <dbReference type="ChEBI" id="CHEBI:57692"/>
    </cofactor>
</comment>
<keyword evidence="2" id="KW-0285">Flavoprotein</keyword>
<sequence length="429" mass="46418">MADSPAVRFRAAIAQDEMAAVPLIYSSGPAAFDYVFALPGGHDAHLVDADVERLLELVEVDLLRHQADQLHRLVASPVHRHAEHLRVAAAGVHQRGEDADQGGLAGAVRAEQGEEVAGLHGQRDAFEGLHAVAVGLAQIVDDERGNRAHGLHRKGRASYYSGPIFAARCRRVHAPFPGTRSMADHFQLRLVDSRMLAPTVRHLAFERVDGQPLAFVPGQFLQVHFHYDDGTPTKRSYSVGTIGDGSSPVQRIEIAVSYVDGGAATKLLGELPIGGVIDASGPYGRFCLQAGDVHPRYLLLATGTGVTPYRAMLPQIEKLLAAGGREVVLLYGARNETELLYGEEFEAFAQAHPGFTFHGCLSRQPRAVPRASDRSGHVQGVLAELAPHEGRDIAYLCGNPNMVDAAFNALKEFGLPVPQIRREKYVSSR</sequence>
<evidence type="ECO:0000256" key="1">
    <source>
        <dbReference type="ARBA" id="ARBA00001974"/>
    </source>
</evidence>
<evidence type="ECO:0000259" key="4">
    <source>
        <dbReference type="PROSITE" id="PS51384"/>
    </source>
</evidence>
<dbReference type="Gene3D" id="2.40.30.10">
    <property type="entry name" value="Translation factors"/>
    <property type="match status" value="1"/>
</dbReference>
<dbReference type="PANTHER" id="PTHR47354">
    <property type="entry name" value="NADH OXIDOREDUCTASE HCR"/>
    <property type="match status" value="1"/>
</dbReference>
<evidence type="ECO:0000313" key="6">
    <source>
        <dbReference type="Proteomes" id="UP000250235"/>
    </source>
</evidence>
<dbReference type="Pfam" id="PF00970">
    <property type="entry name" value="FAD_binding_6"/>
    <property type="match status" value="1"/>
</dbReference>
<evidence type="ECO:0000256" key="3">
    <source>
        <dbReference type="ARBA" id="ARBA00022827"/>
    </source>
</evidence>
<dbReference type="PANTHER" id="PTHR47354:SF5">
    <property type="entry name" value="PROTEIN RFBI"/>
    <property type="match status" value="1"/>
</dbReference>
<evidence type="ECO:0000313" key="5">
    <source>
        <dbReference type="EMBL" id="KZV43549.1"/>
    </source>
</evidence>
<dbReference type="PRINTS" id="PR00371">
    <property type="entry name" value="FPNCR"/>
</dbReference>
<feature type="domain" description="FAD-binding FR-type" evidence="4">
    <location>
        <begin position="183"/>
        <end position="289"/>
    </location>
</feature>
<name>A0A2Z7CAH4_9LAMI</name>
<keyword evidence="6" id="KW-1185">Reference proteome</keyword>
<dbReference type="InterPro" id="IPR017927">
    <property type="entry name" value="FAD-bd_FR_type"/>
</dbReference>
<dbReference type="GO" id="GO:0016491">
    <property type="term" value="F:oxidoreductase activity"/>
    <property type="evidence" value="ECO:0007669"/>
    <property type="project" value="InterPro"/>
</dbReference>
<gene>
    <name evidence="5" type="ORF">F511_08037</name>
</gene>
<keyword evidence="3" id="KW-0274">FAD</keyword>